<feature type="region of interest" description="Disordered" evidence="1">
    <location>
        <begin position="74"/>
        <end position="103"/>
    </location>
</feature>
<sequence>MAQLSANDVPPSPTNAGTSSPNSCAEIAELLSRLQLNSSQLQELFVALTDIATGLNKPTAQATDDTLNVINAEDVPQDVSSSDEDTKPASGLPTTTAPSAIAAEPTIESSLAPSNRVCDTVPDGPSIVTTSPSAVTPTGAAIVVAPAAPVPIAAPTTTSTTRLFNGISYQYPAEDASGP</sequence>
<protein>
    <submittedName>
        <fullName evidence="2">Predicted protein</fullName>
    </submittedName>
</protein>
<accession>B0D993</accession>
<reference evidence="2 3" key="1">
    <citation type="journal article" date="2008" name="Nature">
        <title>The genome of Laccaria bicolor provides insights into mycorrhizal symbiosis.</title>
        <authorList>
            <person name="Martin F."/>
            <person name="Aerts A."/>
            <person name="Ahren D."/>
            <person name="Brun A."/>
            <person name="Danchin E.G.J."/>
            <person name="Duchaussoy F."/>
            <person name="Gibon J."/>
            <person name="Kohler A."/>
            <person name="Lindquist E."/>
            <person name="Pereda V."/>
            <person name="Salamov A."/>
            <person name="Shapiro H.J."/>
            <person name="Wuyts J."/>
            <person name="Blaudez D."/>
            <person name="Buee M."/>
            <person name="Brokstein P."/>
            <person name="Canbaeck B."/>
            <person name="Cohen D."/>
            <person name="Courty P.E."/>
            <person name="Coutinho P.M."/>
            <person name="Delaruelle C."/>
            <person name="Detter J.C."/>
            <person name="Deveau A."/>
            <person name="DiFazio S."/>
            <person name="Duplessis S."/>
            <person name="Fraissinet-Tachet L."/>
            <person name="Lucic E."/>
            <person name="Frey-Klett P."/>
            <person name="Fourrey C."/>
            <person name="Feussner I."/>
            <person name="Gay G."/>
            <person name="Grimwood J."/>
            <person name="Hoegger P.J."/>
            <person name="Jain P."/>
            <person name="Kilaru S."/>
            <person name="Labbe J."/>
            <person name="Lin Y.C."/>
            <person name="Legue V."/>
            <person name="Le Tacon F."/>
            <person name="Marmeisse R."/>
            <person name="Melayah D."/>
            <person name="Montanini B."/>
            <person name="Muratet M."/>
            <person name="Nehls U."/>
            <person name="Niculita-Hirzel H."/>
            <person name="Oudot-Le Secq M.P."/>
            <person name="Peter M."/>
            <person name="Quesneville H."/>
            <person name="Rajashekar B."/>
            <person name="Reich M."/>
            <person name="Rouhier N."/>
            <person name="Schmutz J."/>
            <person name="Yin T."/>
            <person name="Chalot M."/>
            <person name="Henrissat B."/>
            <person name="Kuees U."/>
            <person name="Lucas S."/>
            <person name="Van de Peer Y."/>
            <person name="Podila G.K."/>
            <person name="Polle A."/>
            <person name="Pukkila P.J."/>
            <person name="Richardson P.M."/>
            <person name="Rouze P."/>
            <person name="Sanders I.R."/>
            <person name="Stajich J.E."/>
            <person name="Tunlid A."/>
            <person name="Tuskan G."/>
            <person name="Grigoriev I.V."/>
        </authorList>
    </citation>
    <scope>NUCLEOTIDE SEQUENCE [LARGE SCALE GENOMIC DNA]</scope>
    <source>
        <strain evidence="3">S238N-H82 / ATCC MYA-4686</strain>
    </source>
</reference>
<dbReference type="HOGENOM" id="CLU_099511_0_0_1"/>
<name>B0D993_LACBS</name>
<dbReference type="Proteomes" id="UP000001194">
    <property type="component" value="Unassembled WGS sequence"/>
</dbReference>
<organism evidence="3">
    <name type="scientific">Laccaria bicolor (strain S238N-H82 / ATCC MYA-4686)</name>
    <name type="common">Bicoloured deceiver</name>
    <name type="synonym">Laccaria laccata var. bicolor</name>
    <dbReference type="NCBI Taxonomy" id="486041"/>
    <lineage>
        <taxon>Eukaryota</taxon>
        <taxon>Fungi</taxon>
        <taxon>Dikarya</taxon>
        <taxon>Basidiomycota</taxon>
        <taxon>Agaricomycotina</taxon>
        <taxon>Agaricomycetes</taxon>
        <taxon>Agaricomycetidae</taxon>
        <taxon>Agaricales</taxon>
        <taxon>Agaricineae</taxon>
        <taxon>Hydnangiaceae</taxon>
        <taxon>Laccaria</taxon>
    </lineage>
</organism>
<keyword evidence="3" id="KW-1185">Reference proteome</keyword>
<proteinExistence type="predicted"/>
<evidence type="ECO:0000313" key="2">
    <source>
        <dbReference type="EMBL" id="EDR09210.1"/>
    </source>
</evidence>
<dbReference type="GeneID" id="6076019"/>
<feature type="region of interest" description="Disordered" evidence="1">
    <location>
        <begin position="1"/>
        <end position="22"/>
    </location>
</feature>
<evidence type="ECO:0000313" key="3">
    <source>
        <dbReference type="Proteomes" id="UP000001194"/>
    </source>
</evidence>
<dbReference type="KEGG" id="lbc:LACBIDRAFT_326621"/>
<gene>
    <name evidence="2" type="ORF">LACBIDRAFT_326621</name>
</gene>
<dbReference type="EMBL" id="DS547100">
    <property type="protein sequence ID" value="EDR09210.1"/>
    <property type="molecule type" value="Genomic_DNA"/>
</dbReference>
<dbReference type="InParanoid" id="B0D993"/>
<evidence type="ECO:0000256" key="1">
    <source>
        <dbReference type="SAM" id="MobiDB-lite"/>
    </source>
</evidence>
<dbReference type="AlphaFoldDB" id="B0D993"/>
<dbReference type="RefSeq" id="XP_001880523.1">
    <property type="nucleotide sequence ID" value="XM_001880488.1"/>
</dbReference>